<feature type="domain" description="SCP" evidence="1">
    <location>
        <begin position="242"/>
        <end position="355"/>
    </location>
</feature>
<evidence type="ECO:0000259" key="2">
    <source>
        <dbReference type="Pfam" id="PF14504"/>
    </source>
</evidence>
<protein>
    <submittedName>
        <fullName evidence="3">Cysteine-rich secretory protein family protein</fullName>
    </submittedName>
</protein>
<dbReference type="RefSeq" id="WP_093537934.1">
    <property type="nucleotide sequence ID" value="NZ_FOXU01000007.1"/>
</dbReference>
<evidence type="ECO:0000313" key="3">
    <source>
        <dbReference type="EMBL" id="SFQ66332.1"/>
    </source>
</evidence>
<name>A0A1I6ACH7_9BACI</name>
<keyword evidence="4" id="KW-1185">Reference proteome</keyword>
<dbReference type="InterPro" id="IPR029410">
    <property type="entry name" value="CAP_assoc"/>
</dbReference>
<dbReference type="CDD" id="cd05379">
    <property type="entry name" value="CAP_bacterial"/>
    <property type="match status" value="1"/>
</dbReference>
<dbReference type="Proteomes" id="UP000198734">
    <property type="component" value="Unassembled WGS sequence"/>
</dbReference>
<dbReference type="SUPFAM" id="SSF55797">
    <property type="entry name" value="PR-1-like"/>
    <property type="match status" value="1"/>
</dbReference>
<dbReference type="Gene3D" id="3.40.33.10">
    <property type="entry name" value="CAP"/>
    <property type="match status" value="1"/>
</dbReference>
<reference evidence="4" key="1">
    <citation type="submission" date="2016-10" db="EMBL/GenBank/DDBJ databases">
        <authorList>
            <person name="Varghese N."/>
            <person name="Submissions S."/>
        </authorList>
    </citation>
    <scope>NUCLEOTIDE SEQUENCE [LARGE SCALE GENOMIC DNA]</scope>
    <source>
        <strain evidence="4">DSM 11706</strain>
    </source>
</reference>
<gene>
    <name evidence="3" type="ORF">SAMN05421670_3274</name>
</gene>
<dbReference type="OrthoDB" id="9783944at2"/>
<dbReference type="InterPro" id="IPR014044">
    <property type="entry name" value="CAP_dom"/>
</dbReference>
<dbReference type="AlphaFoldDB" id="A0A1I6ACH7"/>
<dbReference type="InterPro" id="IPR035940">
    <property type="entry name" value="CAP_sf"/>
</dbReference>
<proteinExistence type="predicted"/>
<accession>A0A1I6ACH7</accession>
<dbReference type="STRING" id="126156.SAMN05421670_3274"/>
<evidence type="ECO:0000259" key="1">
    <source>
        <dbReference type="Pfam" id="PF00188"/>
    </source>
</evidence>
<dbReference type="PANTHER" id="PTHR31157">
    <property type="entry name" value="SCP DOMAIN-CONTAINING PROTEIN"/>
    <property type="match status" value="1"/>
</dbReference>
<evidence type="ECO:0000313" key="4">
    <source>
        <dbReference type="Proteomes" id="UP000198734"/>
    </source>
</evidence>
<dbReference type="EMBL" id="FOXU01000007">
    <property type="protein sequence ID" value="SFQ66332.1"/>
    <property type="molecule type" value="Genomic_DNA"/>
</dbReference>
<sequence length="361" mass="41512">MRKIGWLLLFVIALFFTRPLWEEYTVEYVDLAFLNPVDDWIDSLEVEQYLDEVKAYWMQAKDEPASHIAASDQKTLPGTGIELDEIKIGMKKSEIEKIHGNAKRVSLNEYSLVWHTYHENYQNFMMVSYDSNNRVNAMFTNQPSESSFLGLQMNSTREEVLSQLDEPIKKLKKGNIIYLLPDAGEYDLFLIDNNYVTFFYDLHEDNTITAIQVVEKSVEKNHKSTFGVPSDELKKGFEFQLFDLTNAARVVHGLSVLSYDESVSNTARKHSEDMAIHNYFSHENLEGKSPFNRLEEDGLSFSYAGENLAYGQTSSIFAHEGLMNSLGHRKNILSVHYENLGVGTAFDKKSTPYYTENFFTN</sequence>
<dbReference type="PANTHER" id="PTHR31157:SF1">
    <property type="entry name" value="SCP DOMAIN-CONTAINING PROTEIN"/>
    <property type="match status" value="1"/>
</dbReference>
<organism evidence="3 4">
    <name type="scientific">Psychrobacillus psychrotolerans</name>
    <dbReference type="NCBI Taxonomy" id="126156"/>
    <lineage>
        <taxon>Bacteria</taxon>
        <taxon>Bacillati</taxon>
        <taxon>Bacillota</taxon>
        <taxon>Bacilli</taxon>
        <taxon>Bacillales</taxon>
        <taxon>Bacillaceae</taxon>
        <taxon>Psychrobacillus</taxon>
    </lineage>
</organism>
<feature type="domain" description="CAP-associated" evidence="2">
    <location>
        <begin position="88"/>
        <end position="223"/>
    </location>
</feature>
<dbReference type="Pfam" id="PF14504">
    <property type="entry name" value="CAP_assoc_N"/>
    <property type="match status" value="1"/>
</dbReference>
<dbReference type="Pfam" id="PF00188">
    <property type="entry name" value="CAP"/>
    <property type="match status" value="1"/>
</dbReference>